<dbReference type="STRING" id="35608.A0A2U1LZZ9"/>
<proteinExistence type="predicted"/>
<dbReference type="OrthoDB" id="60204at2759"/>
<keyword evidence="1 3" id="KW-0240">DNA-directed RNA polymerase</keyword>
<dbReference type="Proteomes" id="UP000245207">
    <property type="component" value="Unassembled WGS sequence"/>
</dbReference>
<dbReference type="Gene3D" id="3.30.1490.120">
    <property type="entry name" value="RNA polymerase Rpb7-like, N-terminal domain"/>
    <property type="match status" value="1"/>
</dbReference>
<evidence type="ECO:0000256" key="1">
    <source>
        <dbReference type="ARBA" id="ARBA00022478"/>
    </source>
</evidence>
<dbReference type="InterPro" id="IPR036898">
    <property type="entry name" value="RNA_pol_Rpb7-like_N_sf"/>
</dbReference>
<dbReference type="PANTHER" id="PTHR34677">
    <property type="match status" value="1"/>
</dbReference>
<organism evidence="3 4">
    <name type="scientific">Artemisia annua</name>
    <name type="common">Sweet wormwood</name>
    <dbReference type="NCBI Taxonomy" id="35608"/>
    <lineage>
        <taxon>Eukaryota</taxon>
        <taxon>Viridiplantae</taxon>
        <taxon>Streptophyta</taxon>
        <taxon>Embryophyta</taxon>
        <taxon>Tracheophyta</taxon>
        <taxon>Spermatophyta</taxon>
        <taxon>Magnoliopsida</taxon>
        <taxon>eudicotyledons</taxon>
        <taxon>Gunneridae</taxon>
        <taxon>Pentapetalae</taxon>
        <taxon>asterids</taxon>
        <taxon>campanulids</taxon>
        <taxon>Asterales</taxon>
        <taxon>Asteraceae</taxon>
        <taxon>Asteroideae</taxon>
        <taxon>Anthemideae</taxon>
        <taxon>Artemisiinae</taxon>
        <taxon>Artemisia</taxon>
    </lineage>
</organism>
<dbReference type="EMBL" id="PKPP01007027">
    <property type="protein sequence ID" value="PWA54592.1"/>
    <property type="molecule type" value="Genomic_DNA"/>
</dbReference>
<gene>
    <name evidence="3" type="ORF">CTI12_AA434750</name>
</gene>
<protein>
    <submittedName>
        <fullName evidence="3">DNA-directed RNA polymerase II subunit RPB7</fullName>
    </submittedName>
</protein>
<accession>A0A2U1LZZ9</accession>
<dbReference type="AlphaFoldDB" id="A0A2U1LZZ9"/>
<evidence type="ECO:0000256" key="2">
    <source>
        <dbReference type="ARBA" id="ARBA00023163"/>
    </source>
</evidence>
<evidence type="ECO:0000313" key="4">
    <source>
        <dbReference type="Proteomes" id="UP000245207"/>
    </source>
</evidence>
<keyword evidence="4" id="KW-1185">Reference proteome</keyword>
<dbReference type="InterPro" id="IPR012340">
    <property type="entry name" value="NA-bd_OB-fold"/>
</dbReference>
<reference evidence="3 4" key="1">
    <citation type="journal article" date="2018" name="Mol. Plant">
        <title>The genome of Artemisia annua provides insight into the evolution of Asteraceae family and artemisinin biosynthesis.</title>
        <authorList>
            <person name="Shen Q."/>
            <person name="Zhang L."/>
            <person name="Liao Z."/>
            <person name="Wang S."/>
            <person name="Yan T."/>
            <person name="Shi P."/>
            <person name="Liu M."/>
            <person name="Fu X."/>
            <person name="Pan Q."/>
            <person name="Wang Y."/>
            <person name="Lv Z."/>
            <person name="Lu X."/>
            <person name="Zhang F."/>
            <person name="Jiang W."/>
            <person name="Ma Y."/>
            <person name="Chen M."/>
            <person name="Hao X."/>
            <person name="Li L."/>
            <person name="Tang Y."/>
            <person name="Lv G."/>
            <person name="Zhou Y."/>
            <person name="Sun X."/>
            <person name="Brodelius P.E."/>
            <person name="Rose J.K.C."/>
            <person name="Tang K."/>
        </authorList>
    </citation>
    <scope>NUCLEOTIDE SEQUENCE [LARGE SCALE GENOMIC DNA]</scope>
    <source>
        <strain evidence="4">cv. Huhao1</strain>
        <tissue evidence="3">Leaf</tissue>
    </source>
</reference>
<dbReference type="GO" id="GO:0000428">
    <property type="term" value="C:DNA-directed RNA polymerase complex"/>
    <property type="evidence" value="ECO:0007669"/>
    <property type="project" value="UniProtKB-KW"/>
</dbReference>
<name>A0A2U1LZZ9_ARTAN</name>
<evidence type="ECO:0000313" key="3">
    <source>
        <dbReference type="EMBL" id="PWA54592.1"/>
    </source>
</evidence>
<sequence length="211" mass="23789">MNRTTVNLRGAGGFSKSPQPYFFSKYPKDQTASKTPKTRPFVVHEECTQPQQLIVSPVTSSTNDNDTHQFLGKGIIRDGTGFVTFPVKYLCVVFRPFKGEILEAIVTMMGFFAEAGPVKIFVSNHVSNVIPSTLKIIKPNREFSISLNMSTSVEYGRVVLVTDKGFCKDAARNQFTRTKASWFLVHFDRRDVYVDLRTRIDSNTRTTTSTQ</sequence>
<keyword evidence="2" id="KW-0804">Transcription</keyword>
<comment type="caution">
    <text evidence="3">The sequence shown here is derived from an EMBL/GenBank/DDBJ whole genome shotgun (WGS) entry which is preliminary data.</text>
</comment>
<dbReference type="Gene3D" id="2.40.50.140">
    <property type="entry name" value="Nucleic acid-binding proteins"/>
    <property type="match status" value="1"/>
</dbReference>
<dbReference type="PANTHER" id="PTHR34677:SF1">
    <property type="entry name" value="TRANSMEMBRANE PROTEIN"/>
    <property type="match status" value="1"/>
</dbReference>